<dbReference type="GO" id="GO:0036064">
    <property type="term" value="C:ciliary basal body"/>
    <property type="evidence" value="ECO:0007669"/>
    <property type="project" value="TreeGrafter"/>
</dbReference>
<evidence type="ECO:0000256" key="4">
    <source>
        <dbReference type="ARBA" id="ARBA00023069"/>
    </source>
</evidence>
<keyword evidence="4" id="KW-0969">Cilium</keyword>
<keyword evidence="3" id="KW-0677">Repeat</keyword>
<feature type="domain" description="IF140/IFT172/WDR19 TPR" evidence="7">
    <location>
        <begin position="219"/>
        <end position="254"/>
    </location>
</feature>
<dbReference type="EMBL" id="CAAALY010024219">
    <property type="protein sequence ID" value="VEL15329.1"/>
    <property type="molecule type" value="Genomic_DNA"/>
</dbReference>
<keyword evidence="9" id="KW-1185">Reference proteome</keyword>
<sequence length="260" mass="29053">MKDCRVHRWWAQYLEAAGDLAEAKVFYLRAKDYLSLVRVHCCLGDRKTASTICTETGDAAACYHLARQSEADNDIDQAIHLYTRAKAYTSAVRLCKARRSNEHERHDHLFSLAQLGRTVDMIDAASHLERVPGYAGKAVLLYHKAGLISQAIQLAFRECQFSALQTVTASLMQQAEEAEHEMETEGLHEDGSNDSGRDNGVGFAVGCSGYEVRAEKGRVTERLDPALLRQCADFFLKNNQFDRAVGLLAAGRQVCFYVHH</sequence>
<reference evidence="8" key="1">
    <citation type="submission" date="2018-11" db="EMBL/GenBank/DDBJ databases">
        <authorList>
            <consortium name="Pathogen Informatics"/>
        </authorList>
    </citation>
    <scope>NUCLEOTIDE SEQUENCE</scope>
</reference>
<evidence type="ECO:0000256" key="6">
    <source>
        <dbReference type="SAM" id="MobiDB-lite"/>
    </source>
</evidence>
<dbReference type="SUPFAM" id="SSF48452">
    <property type="entry name" value="TPR-like"/>
    <property type="match status" value="1"/>
</dbReference>
<name>A0A448WMD5_9PLAT</name>
<protein>
    <recommendedName>
        <fullName evidence="7">IF140/IFT172/WDR19 TPR domain-containing protein</fullName>
    </recommendedName>
</protein>
<dbReference type="Proteomes" id="UP000784294">
    <property type="component" value="Unassembled WGS sequence"/>
</dbReference>
<dbReference type="GO" id="GO:0005930">
    <property type="term" value="C:axoneme"/>
    <property type="evidence" value="ECO:0007669"/>
    <property type="project" value="TreeGrafter"/>
</dbReference>
<dbReference type="Gene3D" id="1.25.40.470">
    <property type="match status" value="1"/>
</dbReference>
<dbReference type="InterPro" id="IPR056168">
    <property type="entry name" value="TPR_IF140/IFT172/WDR19"/>
</dbReference>
<dbReference type="GO" id="GO:0030991">
    <property type="term" value="C:intraciliary transport particle A"/>
    <property type="evidence" value="ECO:0007669"/>
    <property type="project" value="TreeGrafter"/>
</dbReference>
<proteinExistence type="predicted"/>
<dbReference type="InterPro" id="IPR011990">
    <property type="entry name" value="TPR-like_helical_dom_sf"/>
</dbReference>
<feature type="domain" description="IF140/IFT172/WDR19 TPR" evidence="7">
    <location>
        <begin position="2"/>
        <end position="176"/>
    </location>
</feature>
<dbReference type="Pfam" id="PF24762">
    <property type="entry name" value="TPR_IF140-IFT172"/>
    <property type="match status" value="2"/>
</dbReference>
<dbReference type="AlphaFoldDB" id="A0A448WMD5"/>
<evidence type="ECO:0000313" key="9">
    <source>
        <dbReference type="Proteomes" id="UP000784294"/>
    </source>
</evidence>
<evidence type="ECO:0000256" key="1">
    <source>
        <dbReference type="ARBA" id="ARBA00004138"/>
    </source>
</evidence>
<evidence type="ECO:0000256" key="5">
    <source>
        <dbReference type="ARBA" id="ARBA00023273"/>
    </source>
</evidence>
<dbReference type="PANTHER" id="PTHR15722">
    <property type="entry name" value="IFT140/172-RELATED"/>
    <property type="match status" value="1"/>
</dbReference>
<dbReference type="PANTHER" id="PTHR15722:SF7">
    <property type="entry name" value="INTRAFLAGELLAR TRANSPORT PROTEIN 140 HOMOLOG"/>
    <property type="match status" value="1"/>
</dbReference>
<accession>A0A448WMD5</accession>
<keyword evidence="5" id="KW-0966">Cell projection</keyword>
<evidence type="ECO:0000256" key="2">
    <source>
        <dbReference type="ARBA" id="ARBA00022574"/>
    </source>
</evidence>
<evidence type="ECO:0000259" key="7">
    <source>
        <dbReference type="Pfam" id="PF24762"/>
    </source>
</evidence>
<dbReference type="GO" id="GO:0035721">
    <property type="term" value="P:intraciliary retrograde transport"/>
    <property type="evidence" value="ECO:0007669"/>
    <property type="project" value="TreeGrafter"/>
</dbReference>
<gene>
    <name evidence="8" type="ORF">PXEA_LOCUS8769</name>
</gene>
<evidence type="ECO:0000256" key="3">
    <source>
        <dbReference type="ARBA" id="ARBA00022737"/>
    </source>
</evidence>
<feature type="compositionally biased region" description="Basic and acidic residues" evidence="6">
    <location>
        <begin position="181"/>
        <end position="197"/>
    </location>
</feature>
<comment type="subcellular location">
    <subcellularLocation>
        <location evidence="1">Cell projection</location>
        <location evidence="1">Cilium</location>
    </subcellularLocation>
</comment>
<evidence type="ECO:0000313" key="8">
    <source>
        <dbReference type="EMBL" id="VEL15329.1"/>
    </source>
</evidence>
<keyword evidence="2" id="KW-0853">WD repeat</keyword>
<comment type="caution">
    <text evidence="8">The sequence shown here is derived from an EMBL/GenBank/DDBJ whole genome shotgun (WGS) entry which is preliminary data.</text>
</comment>
<organism evidence="8 9">
    <name type="scientific">Protopolystoma xenopodis</name>
    <dbReference type="NCBI Taxonomy" id="117903"/>
    <lineage>
        <taxon>Eukaryota</taxon>
        <taxon>Metazoa</taxon>
        <taxon>Spiralia</taxon>
        <taxon>Lophotrochozoa</taxon>
        <taxon>Platyhelminthes</taxon>
        <taxon>Monogenea</taxon>
        <taxon>Polyopisthocotylea</taxon>
        <taxon>Polystomatidea</taxon>
        <taxon>Polystomatidae</taxon>
        <taxon>Protopolystoma</taxon>
    </lineage>
</organism>
<feature type="region of interest" description="Disordered" evidence="6">
    <location>
        <begin position="174"/>
        <end position="198"/>
    </location>
</feature>
<dbReference type="OrthoDB" id="10258787at2759"/>